<evidence type="ECO:0000256" key="1">
    <source>
        <dbReference type="SAM" id="MobiDB-lite"/>
    </source>
</evidence>
<organism evidence="2 3">
    <name type="scientific">Babesia caballi</name>
    <dbReference type="NCBI Taxonomy" id="5871"/>
    <lineage>
        <taxon>Eukaryota</taxon>
        <taxon>Sar</taxon>
        <taxon>Alveolata</taxon>
        <taxon>Apicomplexa</taxon>
        <taxon>Aconoidasida</taxon>
        <taxon>Piroplasmida</taxon>
        <taxon>Babesiidae</taxon>
        <taxon>Babesia</taxon>
    </lineage>
</organism>
<evidence type="ECO:0000313" key="3">
    <source>
        <dbReference type="Proteomes" id="UP001497744"/>
    </source>
</evidence>
<reference evidence="2 3" key="1">
    <citation type="submission" date="2021-06" db="EMBL/GenBank/DDBJ databases">
        <title>Genome sequence of Babesia caballi.</title>
        <authorList>
            <person name="Yamagishi J."/>
            <person name="Kidaka T."/>
            <person name="Ochi A."/>
        </authorList>
    </citation>
    <scope>NUCLEOTIDE SEQUENCE [LARGE SCALE GENOMIC DNA]</scope>
    <source>
        <strain evidence="2">USDA-D6B2</strain>
    </source>
</reference>
<dbReference type="Proteomes" id="UP001497744">
    <property type="component" value="Unassembled WGS sequence"/>
</dbReference>
<accession>A0AAV4M1S3</accession>
<evidence type="ECO:0000313" key="2">
    <source>
        <dbReference type="EMBL" id="GIX66328.1"/>
    </source>
</evidence>
<name>A0AAV4M1S3_BABCB</name>
<dbReference type="GeneID" id="94197809"/>
<feature type="region of interest" description="Disordered" evidence="1">
    <location>
        <begin position="363"/>
        <end position="383"/>
    </location>
</feature>
<keyword evidence="3" id="KW-1185">Reference proteome</keyword>
<dbReference type="AlphaFoldDB" id="A0AAV4M1S3"/>
<dbReference type="EMBL" id="BPLF01000006">
    <property type="protein sequence ID" value="GIX66328.1"/>
    <property type="molecule type" value="Genomic_DNA"/>
</dbReference>
<comment type="caution">
    <text evidence="2">The sequence shown here is derived from an EMBL/GenBank/DDBJ whole genome shotgun (WGS) entry which is preliminary data.</text>
</comment>
<protein>
    <submittedName>
        <fullName evidence="2">Protein-export membrane protein SecD</fullName>
    </submittedName>
</protein>
<dbReference type="RefSeq" id="XP_067718397.1">
    <property type="nucleotide sequence ID" value="XM_067862296.1"/>
</dbReference>
<proteinExistence type="predicted"/>
<gene>
    <name evidence="2" type="ORF">BcabD6B2_57640</name>
</gene>
<sequence>MVRSSELRLVERASAMAEAVITVASAPRRSLGGVLGCPCEGERVGVVRERETGEASICDSSADEWSLRGVCEGGCRLTCPRGGWTLVGGGLAGGGGRELVPGRALCEVLPVGWDRVAEGARPLEVEGWMRGAGGLVMARRSTEVEGACAPEAGWGLADIGDAHHAAVRAGFATDAMGKVDEGVQVVDAEVPDEELGQVALAVGAQVPLQELDHAHLQRYAADRRHGAGQMVRQVAELPQAVAVDVGVVDLHGDGGAGVEDLVAAVVQDRVHGARRVESQVLAGALAFELDRRHESGAVVVSPHVAEPALVVEGGVVVAEEGLEREEREAAEGLACGEIHAAGVPVGVEPYGVAAAVQLSDDGAVADGEDVDEPPVGYGEGEVL</sequence>